<keyword evidence="1" id="KW-0472">Membrane</keyword>
<dbReference type="EMBL" id="JBHPON010000002">
    <property type="protein sequence ID" value="MFC6036529.1"/>
    <property type="molecule type" value="Genomic_DNA"/>
</dbReference>
<proteinExistence type="predicted"/>
<protein>
    <submittedName>
        <fullName evidence="2">Uncharacterized protein</fullName>
    </submittedName>
</protein>
<gene>
    <name evidence="2" type="ORF">ACFMB1_13310</name>
</gene>
<keyword evidence="3" id="KW-1185">Reference proteome</keyword>
<evidence type="ECO:0000256" key="1">
    <source>
        <dbReference type="SAM" id="Phobius"/>
    </source>
</evidence>
<feature type="transmembrane region" description="Helical" evidence="1">
    <location>
        <begin position="12"/>
        <end position="31"/>
    </location>
</feature>
<evidence type="ECO:0000313" key="3">
    <source>
        <dbReference type="Proteomes" id="UP001596116"/>
    </source>
</evidence>
<accession>A0ABW1KYB7</accession>
<keyword evidence="1" id="KW-1133">Transmembrane helix</keyword>
<sequence>MAAEKKFEHVNRWLTLAANIGVVIGLLILIIELRQNASLTRAAMEAEKNDRLASIELSLASPAAAAAWTKSIRAPENMSDAEIRIVESHLVSIMLQWDNMFQMEAVGLASRERVKRHIQNSAPYYFGSNFAKNWWRNQMAGWDGTPMIEVAGPIVAAVDNDFIANNLDSSRLAVSSAEND</sequence>
<reference evidence="2 3" key="1">
    <citation type="submission" date="2024-09" db="EMBL/GenBank/DDBJ databases">
        <authorList>
            <person name="Zhang Z.-H."/>
        </authorList>
    </citation>
    <scope>NUCLEOTIDE SEQUENCE [LARGE SCALE GENOMIC DNA]</scope>
    <source>
        <strain evidence="2 3">HHTR114</strain>
    </source>
</reference>
<dbReference type="Proteomes" id="UP001596116">
    <property type="component" value="Unassembled WGS sequence"/>
</dbReference>
<name>A0ABW1KYB7_9PROT</name>
<keyword evidence="1" id="KW-0812">Transmembrane</keyword>
<comment type="caution">
    <text evidence="2">The sequence shown here is derived from an EMBL/GenBank/DDBJ whole genome shotgun (WGS) entry which is preliminary data.</text>
</comment>
<evidence type="ECO:0000313" key="2">
    <source>
        <dbReference type="EMBL" id="MFC6036529.1"/>
    </source>
</evidence>
<organism evidence="2 3">
    <name type="scientific">Hyphococcus aureus</name>
    <dbReference type="NCBI Taxonomy" id="2666033"/>
    <lineage>
        <taxon>Bacteria</taxon>
        <taxon>Pseudomonadati</taxon>
        <taxon>Pseudomonadota</taxon>
        <taxon>Alphaproteobacteria</taxon>
        <taxon>Parvularculales</taxon>
        <taxon>Parvularculaceae</taxon>
        <taxon>Hyphococcus</taxon>
    </lineage>
</organism>
<dbReference type="RefSeq" id="WP_379882231.1">
    <property type="nucleotide sequence ID" value="NZ_JBHPON010000002.1"/>
</dbReference>